<evidence type="ECO:0000256" key="1">
    <source>
        <dbReference type="SAM" id="MobiDB-lite"/>
    </source>
</evidence>
<proteinExistence type="predicted"/>
<name>A0A2P2Q9G4_RHIMU</name>
<sequence length="31" mass="3619">MPSGDLHHDILGHHCKASDSHNYHKQQNFYT</sequence>
<feature type="region of interest" description="Disordered" evidence="1">
    <location>
        <begin position="1"/>
        <end position="31"/>
    </location>
</feature>
<feature type="compositionally biased region" description="Basic and acidic residues" evidence="1">
    <location>
        <begin position="1"/>
        <end position="22"/>
    </location>
</feature>
<evidence type="ECO:0000313" key="2">
    <source>
        <dbReference type="EMBL" id="MBX63587.1"/>
    </source>
</evidence>
<dbReference type="EMBL" id="GGEC01083103">
    <property type="protein sequence ID" value="MBX63587.1"/>
    <property type="molecule type" value="Transcribed_RNA"/>
</dbReference>
<dbReference type="AlphaFoldDB" id="A0A2P2Q9G4"/>
<protein>
    <submittedName>
        <fullName evidence="2">Uncharacterized protein</fullName>
    </submittedName>
</protein>
<organism evidence="2">
    <name type="scientific">Rhizophora mucronata</name>
    <name type="common">Asiatic mangrove</name>
    <dbReference type="NCBI Taxonomy" id="61149"/>
    <lineage>
        <taxon>Eukaryota</taxon>
        <taxon>Viridiplantae</taxon>
        <taxon>Streptophyta</taxon>
        <taxon>Embryophyta</taxon>
        <taxon>Tracheophyta</taxon>
        <taxon>Spermatophyta</taxon>
        <taxon>Magnoliopsida</taxon>
        <taxon>eudicotyledons</taxon>
        <taxon>Gunneridae</taxon>
        <taxon>Pentapetalae</taxon>
        <taxon>rosids</taxon>
        <taxon>fabids</taxon>
        <taxon>Malpighiales</taxon>
        <taxon>Rhizophoraceae</taxon>
        <taxon>Rhizophora</taxon>
    </lineage>
</organism>
<reference evidence="2" key="1">
    <citation type="submission" date="2018-02" db="EMBL/GenBank/DDBJ databases">
        <title>Rhizophora mucronata_Transcriptome.</title>
        <authorList>
            <person name="Meera S.P."/>
            <person name="Sreeshan A."/>
            <person name="Augustine A."/>
        </authorList>
    </citation>
    <scope>NUCLEOTIDE SEQUENCE</scope>
    <source>
        <tissue evidence="2">Leaf</tissue>
    </source>
</reference>
<accession>A0A2P2Q9G4</accession>